<sequence>MYLGTYSNELCPSSYLSDEANELALHGSVYNLAVSRGLPNNLQEIIFQNYKNTVENTWQPLAFL</sequence>
<evidence type="ECO:0000313" key="2">
    <source>
        <dbReference type="Proteomes" id="UP000813423"/>
    </source>
</evidence>
<protein>
    <submittedName>
        <fullName evidence="1">Uncharacterized protein</fullName>
    </submittedName>
</protein>
<dbReference type="Proteomes" id="UP000813423">
    <property type="component" value="Unassembled WGS sequence"/>
</dbReference>
<dbReference type="AlphaFoldDB" id="A0A9P8N5L6"/>
<dbReference type="EMBL" id="JAIBSC010000688">
    <property type="protein sequence ID" value="KAH1890390.1"/>
    <property type="molecule type" value="Genomic_DNA"/>
</dbReference>
<accession>A0A9P8N5L6</accession>
<feature type="non-terminal residue" evidence="1">
    <location>
        <position position="64"/>
    </location>
</feature>
<name>A0A9P8N5L6_ASPFM</name>
<gene>
    <name evidence="1" type="ORF">KXV57_008034</name>
</gene>
<reference evidence="1" key="1">
    <citation type="submission" date="2021-08" db="EMBL/GenBank/DDBJ databases">
        <title>Global Aspergillus fumigatus from environmental and clinical sources.</title>
        <authorList>
            <person name="Barber A."/>
            <person name="Sae-Ong T."/>
        </authorList>
    </citation>
    <scope>NUCLEOTIDE SEQUENCE</scope>
    <source>
        <strain evidence="1">NRZ-2016-071</strain>
    </source>
</reference>
<organism evidence="1 2">
    <name type="scientific">Aspergillus fumigatus</name>
    <name type="common">Neosartorya fumigata</name>
    <dbReference type="NCBI Taxonomy" id="746128"/>
    <lineage>
        <taxon>Eukaryota</taxon>
        <taxon>Fungi</taxon>
        <taxon>Dikarya</taxon>
        <taxon>Ascomycota</taxon>
        <taxon>Pezizomycotina</taxon>
        <taxon>Eurotiomycetes</taxon>
        <taxon>Eurotiomycetidae</taxon>
        <taxon>Eurotiales</taxon>
        <taxon>Aspergillaceae</taxon>
        <taxon>Aspergillus</taxon>
        <taxon>Aspergillus subgen. Fumigati</taxon>
    </lineage>
</organism>
<comment type="caution">
    <text evidence="1">The sequence shown here is derived from an EMBL/GenBank/DDBJ whole genome shotgun (WGS) entry which is preliminary data.</text>
</comment>
<evidence type="ECO:0000313" key="1">
    <source>
        <dbReference type="EMBL" id="KAH1890390.1"/>
    </source>
</evidence>
<proteinExistence type="predicted"/>